<name>A0A3B0RJT5_9ZZZZ</name>
<gene>
    <name evidence="2" type="ORF">MNBD_ACTINO02-2254</name>
</gene>
<reference evidence="2" key="1">
    <citation type="submission" date="2018-06" db="EMBL/GenBank/DDBJ databases">
        <authorList>
            <person name="Zhirakovskaya E."/>
        </authorList>
    </citation>
    <scope>NUCLEOTIDE SEQUENCE</scope>
</reference>
<dbReference type="PANTHER" id="PTHR34295:SF1">
    <property type="entry name" value="BIOTIN TRANSPORTER BIOY"/>
    <property type="match status" value="1"/>
</dbReference>
<dbReference type="AlphaFoldDB" id="A0A3B0RJT5"/>
<dbReference type="PIRSF" id="PIRSF016661">
    <property type="entry name" value="BioY"/>
    <property type="match status" value="1"/>
</dbReference>
<keyword evidence="1" id="KW-0812">Transmembrane</keyword>
<dbReference type="InterPro" id="IPR003784">
    <property type="entry name" value="BioY"/>
</dbReference>
<evidence type="ECO:0000313" key="2">
    <source>
        <dbReference type="EMBL" id="VAV92207.1"/>
    </source>
</evidence>
<proteinExistence type="predicted"/>
<dbReference type="GO" id="GO:0015225">
    <property type="term" value="F:biotin transmembrane transporter activity"/>
    <property type="evidence" value="ECO:0007669"/>
    <property type="project" value="InterPro"/>
</dbReference>
<feature type="transmembrane region" description="Helical" evidence="1">
    <location>
        <begin position="165"/>
        <end position="187"/>
    </location>
</feature>
<evidence type="ECO:0000256" key="1">
    <source>
        <dbReference type="SAM" id="Phobius"/>
    </source>
</evidence>
<protein>
    <submittedName>
        <fullName evidence="2">Substrate-specific component BioY of biotin ECF transporter</fullName>
    </submittedName>
</protein>
<accession>A0A3B0RJT5</accession>
<dbReference type="EMBL" id="UOEK01000022">
    <property type="protein sequence ID" value="VAV92207.1"/>
    <property type="molecule type" value="Genomic_DNA"/>
</dbReference>
<dbReference type="PANTHER" id="PTHR34295">
    <property type="entry name" value="BIOTIN TRANSPORTER BIOY"/>
    <property type="match status" value="1"/>
</dbReference>
<keyword evidence="1" id="KW-0472">Membrane</keyword>
<dbReference type="GO" id="GO:0005886">
    <property type="term" value="C:plasma membrane"/>
    <property type="evidence" value="ECO:0007669"/>
    <property type="project" value="InterPro"/>
</dbReference>
<dbReference type="Pfam" id="PF02632">
    <property type="entry name" value="BioY"/>
    <property type="match status" value="1"/>
</dbReference>
<feature type="transmembrane region" description="Helical" evidence="1">
    <location>
        <begin position="20"/>
        <end position="43"/>
    </location>
</feature>
<sequence length="195" mass="20140">MQTVLPSNVLLGVVFPRSKAITAALVFGFALFTAAMAQFVIPLGFTPVPITGQTLAVLLAGGVLGANAGAASQALYVVMGAVGLPFFADAKGGWTVATGSTAGYLVGFVVAAWLVGRLAERDQDRSVGTALGAFLLGSVTIYLFGVPWLANVIGANWNRAAELGAYPFIAGDLVKVAIAGSLLPMAWRLVDRTRR</sequence>
<feature type="transmembrane region" description="Helical" evidence="1">
    <location>
        <begin position="127"/>
        <end position="145"/>
    </location>
</feature>
<dbReference type="Gene3D" id="1.10.1760.20">
    <property type="match status" value="1"/>
</dbReference>
<organism evidence="2">
    <name type="scientific">hydrothermal vent metagenome</name>
    <dbReference type="NCBI Taxonomy" id="652676"/>
    <lineage>
        <taxon>unclassified sequences</taxon>
        <taxon>metagenomes</taxon>
        <taxon>ecological metagenomes</taxon>
    </lineage>
</organism>
<keyword evidence="1" id="KW-1133">Transmembrane helix</keyword>
<feature type="transmembrane region" description="Helical" evidence="1">
    <location>
        <begin position="55"/>
        <end position="88"/>
    </location>
</feature>
<feature type="transmembrane region" description="Helical" evidence="1">
    <location>
        <begin position="94"/>
        <end position="115"/>
    </location>
</feature>